<accession>A0A8H3FW33</accession>
<dbReference type="PANTHER" id="PTHR39150">
    <property type="entry name" value="54S RIBOSOMAL PROTEIN L28, MITOCHONDRIAL"/>
    <property type="match status" value="1"/>
</dbReference>
<dbReference type="PANTHER" id="PTHR39150:SF1">
    <property type="entry name" value="LARGE RIBOSOMAL SUBUNIT PROTEIN ML40"/>
    <property type="match status" value="1"/>
</dbReference>
<name>A0A8H3FW33_9LECA</name>
<evidence type="ECO:0000256" key="1">
    <source>
        <dbReference type="SAM" id="MobiDB-lite"/>
    </source>
</evidence>
<comment type="caution">
    <text evidence="2">The sequence shown here is derived from an EMBL/GenBank/DDBJ whole genome shotgun (WGS) entry which is preliminary data.</text>
</comment>
<evidence type="ECO:0000313" key="2">
    <source>
        <dbReference type="EMBL" id="CAF9931834.1"/>
    </source>
</evidence>
<protein>
    <submittedName>
        <fullName evidence="2">Uncharacterized protein</fullName>
    </submittedName>
</protein>
<reference evidence="2" key="1">
    <citation type="submission" date="2021-03" db="EMBL/GenBank/DDBJ databases">
        <authorList>
            <person name="Tagirdzhanova G."/>
        </authorList>
    </citation>
    <scope>NUCLEOTIDE SEQUENCE</scope>
</reference>
<feature type="region of interest" description="Disordered" evidence="1">
    <location>
        <begin position="32"/>
        <end position="62"/>
    </location>
</feature>
<dbReference type="EMBL" id="CAJPDR010000313">
    <property type="protein sequence ID" value="CAF9931834.1"/>
    <property type="molecule type" value="Genomic_DNA"/>
</dbReference>
<keyword evidence="3" id="KW-1185">Reference proteome</keyword>
<dbReference type="AlphaFoldDB" id="A0A8H3FW33"/>
<dbReference type="InterPro" id="IPR042831">
    <property type="entry name" value="Ribosomal_mL40_fung"/>
</dbReference>
<dbReference type="GO" id="GO:0005739">
    <property type="term" value="C:mitochondrion"/>
    <property type="evidence" value="ECO:0007669"/>
    <property type="project" value="GOC"/>
</dbReference>
<proteinExistence type="predicted"/>
<evidence type="ECO:0000313" key="3">
    <source>
        <dbReference type="Proteomes" id="UP000664203"/>
    </source>
</evidence>
<gene>
    <name evidence="2" type="ORF">ALECFALPRED_005103</name>
</gene>
<feature type="compositionally biased region" description="Polar residues" evidence="1">
    <location>
        <begin position="36"/>
        <end position="49"/>
    </location>
</feature>
<organism evidence="2 3">
    <name type="scientific">Alectoria fallacina</name>
    <dbReference type="NCBI Taxonomy" id="1903189"/>
    <lineage>
        <taxon>Eukaryota</taxon>
        <taxon>Fungi</taxon>
        <taxon>Dikarya</taxon>
        <taxon>Ascomycota</taxon>
        <taxon>Pezizomycotina</taxon>
        <taxon>Lecanoromycetes</taxon>
        <taxon>OSLEUM clade</taxon>
        <taxon>Lecanoromycetidae</taxon>
        <taxon>Lecanorales</taxon>
        <taxon>Lecanorineae</taxon>
        <taxon>Parmeliaceae</taxon>
        <taxon>Alectoria</taxon>
    </lineage>
</organism>
<dbReference type="GO" id="GO:0003735">
    <property type="term" value="F:structural constituent of ribosome"/>
    <property type="evidence" value="ECO:0007669"/>
    <property type="project" value="InterPro"/>
</dbReference>
<sequence>MKPSPALKSLATALRIPLISRGSSAMRLAEPIVRQMPSTDQNSPFSTSARLDARDSKRPRKDPRITLIRYHLHHPLTPRPLRLSRLRSLRHWTIHRAAQLIMHRDRLLRERELERQYNAMRAACEELRLGVGDGGRLYRQAVSRKGIYGGPKVAQGGGVVGNGGMPIEYARAQTEGPSRGGWDEGWTRG</sequence>
<dbReference type="Proteomes" id="UP000664203">
    <property type="component" value="Unassembled WGS sequence"/>
</dbReference>
<dbReference type="OrthoDB" id="2098203at2759"/>
<dbReference type="GO" id="GO:0032543">
    <property type="term" value="P:mitochondrial translation"/>
    <property type="evidence" value="ECO:0007669"/>
    <property type="project" value="InterPro"/>
</dbReference>
<dbReference type="Gene3D" id="6.10.250.3440">
    <property type="match status" value="1"/>
</dbReference>